<dbReference type="Gene3D" id="2.60.120.620">
    <property type="entry name" value="q2cbj1_9rhob like domain"/>
    <property type="match status" value="1"/>
</dbReference>
<feature type="non-terminal residue" evidence="1">
    <location>
        <position position="1"/>
    </location>
</feature>
<name>A0ABR5IZ24_9ACTN</name>
<reference evidence="1 2" key="1">
    <citation type="submission" date="2015-07" db="EMBL/GenBank/DDBJ databases">
        <authorList>
            <person name="Ju K.-S."/>
            <person name="Doroghazi J.R."/>
            <person name="Metcalf W.W."/>
        </authorList>
    </citation>
    <scope>NUCLEOTIDE SEQUENCE [LARGE SCALE GENOMIC DNA]</scope>
    <source>
        <strain evidence="1 2">NRRL B-3589</strain>
    </source>
</reference>
<dbReference type="Proteomes" id="UP000037020">
    <property type="component" value="Unassembled WGS sequence"/>
</dbReference>
<evidence type="ECO:0000313" key="1">
    <source>
        <dbReference type="EMBL" id="KOG86432.1"/>
    </source>
</evidence>
<evidence type="ECO:0000313" key="2">
    <source>
        <dbReference type="Proteomes" id="UP000037020"/>
    </source>
</evidence>
<proteinExistence type="predicted"/>
<protein>
    <recommendedName>
        <fullName evidence="3">Phytanoyl-CoA dioxygenase</fullName>
    </recommendedName>
</protein>
<comment type="caution">
    <text evidence="1">The sequence shown here is derived from an EMBL/GenBank/DDBJ whole genome shotgun (WGS) entry which is preliminary data.</text>
</comment>
<sequence>LLEGYGLRRGKDSVLYLHGGNSELLDLGGGVVGRDLSITHTYHDGKLYCPYVKTLVYLSDIQSQEDGSFCYVQGSHKANFPLLRPRAERGVRASLIDTGFPTLTDVFVRSGDMLLLNEALMHGTRRKLTDGDRLLVAFGYGPTFLSDWRELDGETGDLRGAGYVDHDVEEDFVH</sequence>
<organism evidence="1 2">
    <name type="scientific">Streptomyces varsoviensis</name>
    <dbReference type="NCBI Taxonomy" id="67373"/>
    <lineage>
        <taxon>Bacteria</taxon>
        <taxon>Bacillati</taxon>
        <taxon>Actinomycetota</taxon>
        <taxon>Actinomycetes</taxon>
        <taxon>Kitasatosporales</taxon>
        <taxon>Streptomycetaceae</taxon>
        <taxon>Streptomyces</taxon>
    </lineage>
</organism>
<dbReference type="EMBL" id="LGUT01002842">
    <property type="protein sequence ID" value="KOG86432.1"/>
    <property type="molecule type" value="Genomic_DNA"/>
</dbReference>
<accession>A0ABR5IZ24</accession>
<gene>
    <name evidence="1" type="ORF">ADK38_31085</name>
</gene>
<dbReference type="SUPFAM" id="SSF51197">
    <property type="entry name" value="Clavaminate synthase-like"/>
    <property type="match status" value="1"/>
</dbReference>
<evidence type="ECO:0008006" key="3">
    <source>
        <dbReference type="Google" id="ProtNLM"/>
    </source>
</evidence>
<keyword evidence="2" id="KW-1185">Reference proteome</keyword>